<protein>
    <submittedName>
        <fullName evidence="7">Putative IclR-family regulatory protein</fullName>
    </submittedName>
</protein>
<sequence length="275" mass="29666">MLRHCGNQENSVKNSYEETSDGAHQNIARATHILDVLAASGKNGLRLTDVVLATGLKKTVVHRALAGLTAHGLAIHDGATSRFHLGDKLFAWVHKARDRFALADRVRPFLESLAADILDTVYFSVIRGDDAICYCRVEGSFPIRTLTLEVGSVRPLGVGSGSLALLAFQPVAVRERIIAERAAERVRYDIDDAALRRNITVTREKGYALHKGLFAEGMMGLGVPVYNTAGISVGALSTAAITARLEGPRLDEVAARMQTEADAIRAGLAELLDEI</sequence>
<evidence type="ECO:0000256" key="3">
    <source>
        <dbReference type="ARBA" id="ARBA00023163"/>
    </source>
</evidence>
<evidence type="ECO:0000313" key="7">
    <source>
        <dbReference type="EMBL" id="SBW10144.1"/>
    </source>
</evidence>
<organism evidence="7">
    <name type="scientific">uncultured delta proteobacterium</name>
    <dbReference type="NCBI Taxonomy" id="34034"/>
    <lineage>
        <taxon>Bacteria</taxon>
        <taxon>Deltaproteobacteria</taxon>
        <taxon>environmental samples</taxon>
    </lineage>
</organism>
<dbReference type="PANTHER" id="PTHR30136:SF39">
    <property type="entry name" value="TRANSCRIPTIONAL REGULATORY PROTEIN"/>
    <property type="match status" value="1"/>
</dbReference>
<dbReference type="PROSITE" id="PS51078">
    <property type="entry name" value="ICLR_ED"/>
    <property type="match status" value="1"/>
</dbReference>
<feature type="region of interest" description="Disordered" evidence="4">
    <location>
        <begin position="1"/>
        <end position="20"/>
    </location>
</feature>
<evidence type="ECO:0000256" key="1">
    <source>
        <dbReference type="ARBA" id="ARBA00023015"/>
    </source>
</evidence>
<dbReference type="GO" id="GO:0045892">
    <property type="term" value="P:negative regulation of DNA-templated transcription"/>
    <property type="evidence" value="ECO:0007669"/>
    <property type="project" value="TreeGrafter"/>
</dbReference>
<evidence type="ECO:0000256" key="4">
    <source>
        <dbReference type="SAM" id="MobiDB-lite"/>
    </source>
</evidence>
<dbReference type="InterPro" id="IPR014757">
    <property type="entry name" value="Tscrpt_reg_IclR_C"/>
</dbReference>
<dbReference type="PANTHER" id="PTHR30136">
    <property type="entry name" value="HELIX-TURN-HELIX TRANSCRIPTIONAL REGULATOR, ICLR FAMILY"/>
    <property type="match status" value="1"/>
</dbReference>
<proteinExistence type="predicted"/>
<dbReference type="Gene3D" id="1.10.10.10">
    <property type="entry name" value="Winged helix-like DNA-binding domain superfamily/Winged helix DNA-binding domain"/>
    <property type="match status" value="1"/>
</dbReference>
<gene>
    <name evidence="7" type="ORF">KL86DPRO_60048</name>
</gene>
<dbReference type="InterPro" id="IPR005471">
    <property type="entry name" value="Tscrpt_reg_IclR_N"/>
</dbReference>
<evidence type="ECO:0000256" key="2">
    <source>
        <dbReference type="ARBA" id="ARBA00023125"/>
    </source>
</evidence>
<keyword evidence="1" id="KW-0805">Transcription regulation</keyword>
<dbReference type="Pfam" id="PF01614">
    <property type="entry name" value="IclR_C"/>
    <property type="match status" value="1"/>
</dbReference>
<name>A0A212KEI0_9DELT</name>
<keyword evidence="2" id="KW-0238">DNA-binding</keyword>
<dbReference type="EMBL" id="FLUQ01000006">
    <property type="protein sequence ID" value="SBW10144.1"/>
    <property type="molecule type" value="Genomic_DNA"/>
</dbReference>
<accession>A0A212KEI0</accession>
<keyword evidence="3" id="KW-0804">Transcription</keyword>
<dbReference type="GO" id="GO:0003700">
    <property type="term" value="F:DNA-binding transcription factor activity"/>
    <property type="evidence" value="ECO:0007669"/>
    <property type="project" value="TreeGrafter"/>
</dbReference>
<feature type="domain" description="HTH iclR-type" evidence="5">
    <location>
        <begin position="24"/>
        <end position="87"/>
    </location>
</feature>
<dbReference type="PROSITE" id="PS51077">
    <property type="entry name" value="HTH_ICLR"/>
    <property type="match status" value="1"/>
</dbReference>
<dbReference type="Pfam" id="PF09339">
    <property type="entry name" value="HTH_IclR"/>
    <property type="match status" value="1"/>
</dbReference>
<evidence type="ECO:0000259" key="5">
    <source>
        <dbReference type="PROSITE" id="PS51077"/>
    </source>
</evidence>
<dbReference type="SUPFAM" id="SSF46785">
    <property type="entry name" value="Winged helix' DNA-binding domain"/>
    <property type="match status" value="1"/>
</dbReference>
<dbReference type="InterPro" id="IPR050707">
    <property type="entry name" value="HTH_MetabolicPath_Reg"/>
</dbReference>
<evidence type="ECO:0000259" key="6">
    <source>
        <dbReference type="PROSITE" id="PS51078"/>
    </source>
</evidence>
<dbReference type="SUPFAM" id="SSF55781">
    <property type="entry name" value="GAF domain-like"/>
    <property type="match status" value="1"/>
</dbReference>
<dbReference type="SMART" id="SM00346">
    <property type="entry name" value="HTH_ICLR"/>
    <property type="match status" value="1"/>
</dbReference>
<dbReference type="Gene3D" id="3.30.450.40">
    <property type="match status" value="1"/>
</dbReference>
<reference evidence="7" key="1">
    <citation type="submission" date="2016-04" db="EMBL/GenBank/DDBJ databases">
        <authorList>
            <person name="Evans L.H."/>
            <person name="Alamgir A."/>
            <person name="Owens N."/>
            <person name="Weber N.D."/>
            <person name="Virtaneva K."/>
            <person name="Barbian K."/>
            <person name="Babar A."/>
            <person name="Rosenke K."/>
        </authorList>
    </citation>
    <scope>NUCLEOTIDE SEQUENCE</scope>
    <source>
        <strain evidence="7">86</strain>
    </source>
</reference>
<dbReference type="GO" id="GO:0003677">
    <property type="term" value="F:DNA binding"/>
    <property type="evidence" value="ECO:0007669"/>
    <property type="project" value="UniProtKB-KW"/>
</dbReference>
<dbReference type="InterPro" id="IPR029016">
    <property type="entry name" value="GAF-like_dom_sf"/>
</dbReference>
<feature type="domain" description="IclR-ED" evidence="6">
    <location>
        <begin position="88"/>
        <end position="270"/>
    </location>
</feature>
<dbReference type="InterPro" id="IPR036388">
    <property type="entry name" value="WH-like_DNA-bd_sf"/>
</dbReference>
<dbReference type="InterPro" id="IPR036390">
    <property type="entry name" value="WH_DNA-bd_sf"/>
</dbReference>
<dbReference type="AlphaFoldDB" id="A0A212KEI0"/>